<dbReference type="EMBL" id="OU466861">
    <property type="protein sequence ID" value="CAH2066528.1"/>
    <property type="molecule type" value="Genomic_DNA"/>
</dbReference>
<gene>
    <name evidence="2" type="ORF">TAV2_LOCUS16977</name>
</gene>
<dbReference type="PANTHER" id="PTHR35546">
    <property type="entry name" value="F-BOX PROTEIN INTERACTION DOMAIN PROTEIN-RELATED"/>
    <property type="match status" value="1"/>
</dbReference>
<dbReference type="PANTHER" id="PTHR35546:SF70">
    <property type="entry name" value="F-BOX PROTEIN INTERACTION DOMAIN PROTEIN"/>
    <property type="match status" value="1"/>
</dbReference>
<dbReference type="InterPro" id="IPR056592">
    <property type="entry name" value="Beta-prop_At3g26010-like"/>
</dbReference>
<keyword evidence="3" id="KW-1185">Reference proteome</keyword>
<accession>A0AAU9SKE4</accession>
<evidence type="ECO:0000259" key="1">
    <source>
        <dbReference type="Pfam" id="PF24750"/>
    </source>
</evidence>
<feature type="domain" description="F-box protein At3g26010-like beta-propeller" evidence="1">
    <location>
        <begin position="6"/>
        <end position="184"/>
    </location>
</feature>
<dbReference type="Proteomes" id="UP000836841">
    <property type="component" value="Chromosome 5"/>
</dbReference>
<reference evidence="2 3" key="1">
    <citation type="submission" date="2022-03" db="EMBL/GenBank/DDBJ databases">
        <authorList>
            <person name="Nunn A."/>
            <person name="Chopra R."/>
            <person name="Nunn A."/>
            <person name="Contreras Garrido A."/>
        </authorList>
    </citation>
    <scope>NUCLEOTIDE SEQUENCE [LARGE SCALE GENOMIC DNA]</scope>
</reference>
<evidence type="ECO:0000313" key="2">
    <source>
        <dbReference type="EMBL" id="CAH2066528.1"/>
    </source>
</evidence>
<organism evidence="2 3">
    <name type="scientific">Thlaspi arvense</name>
    <name type="common">Field penny-cress</name>
    <dbReference type="NCBI Taxonomy" id="13288"/>
    <lineage>
        <taxon>Eukaryota</taxon>
        <taxon>Viridiplantae</taxon>
        <taxon>Streptophyta</taxon>
        <taxon>Embryophyta</taxon>
        <taxon>Tracheophyta</taxon>
        <taxon>Spermatophyta</taxon>
        <taxon>Magnoliopsida</taxon>
        <taxon>eudicotyledons</taxon>
        <taxon>Gunneridae</taxon>
        <taxon>Pentapetalae</taxon>
        <taxon>rosids</taxon>
        <taxon>malvids</taxon>
        <taxon>Brassicales</taxon>
        <taxon>Brassicaceae</taxon>
        <taxon>Thlaspideae</taxon>
        <taxon>Thlaspi</taxon>
    </lineage>
</organism>
<evidence type="ECO:0000313" key="3">
    <source>
        <dbReference type="Proteomes" id="UP000836841"/>
    </source>
</evidence>
<protein>
    <recommendedName>
        <fullName evidence="1">F-box protein At3g26010-like beta-propeller domain-containing protein</fullName>
    </recommendedName>
</protein>
<sequence length="223" mass="24909">MIEEIGVMACTDGLVLLRLEPFDDLMVRYYIGNPMLPQWIQLPPPSLPIGSSHHNYNDSGLVTRKHNHTLLGYKVVLIHRELSSSRTYRFLIFSSDTGEWSAKQVLSCPGPRTNVTIRTSNPVSLNGKLHWLDHSGHIIVHDFFSHDDKVRAIRIPARKQGERYPFSVNHPSKKIICTTSQGTMCSLMLNGYKMSTRAITLGFGGSSVILGAGKTHGISTWLV</sequence>
<proteinExistence type="predicted"/>
<name>A0AAU9SKE4_THLAR</name>
<dbReference type="AlphaFoldDB" id="A0AAU9SKE4"/>
<dbReference type="Pfam" id="PF24750">
    <property type="entry name" value="b-prop_At3g26010-like"/>
    <property type="match status" value="1"/>
</dbReference>
<dbReference type="InterPro" id="IPR055290">
    <property type="entry name" value="At3g26010-like"/>
</dbReference>